<dbReference type="InterPro" id="IPR023873">
    <property type="entry name" value="FeFe-hyd_GTPase_HydF"/>
</dbReference>
<dbReference type="Proteomes" id="UP000431451">
    <property type="component" value="Unassembled WGS sequence"/>
</dbReference>
<dbReference type="Gene3D" id="3.40.50.11420">
    <property type="match status" value="1"/>
</dbReference>
<dbReference type="NCBIfam" id="TIGR03918">
    <property type="entry name" value="GTP_HydF"/>
    <property type="match status" value="1"/>
</dbReference>
<evidence type="ECO:0000259" key="4">
    <source>
        <dbReference type="Pfam" id="PF18128"/>
    </source>
</evidence>
<dbReference type="InterPro" id="IPR040644">
    <property type="entry name" value="HydF_tetramer"/>
</dbReference>
<feature type="domain" description="G" evidence="3">
    <location>
        <begin position="12"/>
        <end position="126"/>
    </location>
</feature>
<dbReference type="GO" id="GO:0005737">
    <property type="term" value="C:cytoplasm"/>
    <property type="evidence" value="ECO:0007669"/>
    <property type="project" value="TreeGrafter"/>
</dbReference>
<dbReference type="CDD" id="cd00880">
    <property type="entry name" value="Era_like"/>
    <property type="match status" value="1"/>
</dbReference>
<protein>
    <submittedName>
        <fullName evidence="6">GTPase (FeFe)-hydrogenase H-cluster maturation protein HydF</fullName>
    </submittedName>
    <submittedName>
        <fullName evidence="7">tRNA modification GTPase MnmE</fullName>
        <ecNumber evidence="7">3.6.-.-</ecNumber>
    </submittedName>
</protein>
<dbReference type="PANTHER" id="PTHR42714">
    <property type="entry name" value="TRNA MODIFICATION GTPASE GTPBP3"/>
    <property type="match status" value="1"/>
</dbReference>
<reference evidence="6" key="2">
    <citation type="submission" date="2021-10" db="EMBL/GenBank/DDBJ databases">
        <authorList>
            <person name="Mesa V."/>
        </authorList>
    </citation>
    <scope>NUCLEOTIDE SEQUENCE</scope>
    <source>
        <strain evidence="6">CC3_PB</strain>
    </source>
</reference>
<dbReference type="AlphaFoldDB" id="A0A653AX69"/>
<dbReference type="GO" id="GO:0030488">
    <property type="term" value="P:tRNA methylation"/>
    <property type="evidence" value="ECO:0007669"/>
    <property type="project" value="TreeGrafter"/>
</dbReference>
<dbReference type="Gene3D" id="3.40.50.300">
    <property type="entry name" value="P-loop containing nucleotide triphosphate hydrolases"/>
    <property type="match status" value="1"/>
</dbReference>
<gene>
    <name evidence="7" type="primary">mnmE_1</name>
    <name evidence="6" type="ORF">CNEO_40951</name>
    <name evidence="7" type="ORF">CNEONATNEC25_03722</name>
</gene>
<reference evidence="7 8" key="1">
    <citation type="submission" date="2018-06" db="EMBL/GenBank/DDBJ databases">
        <authorList>
            <consortium name="IHU Genomes"/>
        </authorList>
    </citation>
    <scope>NUCLEOTIDE SEQUENCE [LARGE SCALE GENOMIC DNA]</scope>
    <source>
        <strain evidence="7 8">NEC25</strain>
    </source>
</reference>
<dbReference type="SUPFAM" id="SSF52540">
    <property type="entry name" value="P-loop containing nucleoside triphosphate hydrolases"/>
    <property type="match status" value="1"/>
</dbReference>
<evidence type="ECO:0000256" key="1">
    <source>
        <dbReference type="ARBA" id="ARBA00022741"/>
    </source>
</evidence>
<dbReference type="GO" id="GO:0005525">
    <property type="term" value="F:GTP binding"/>
    <property type="evidence" value="ECO:0007669"/>
    <property type="project" value="UniProtKB-KW"/>
</dbReference>
<dbReference type="Pfam" id="PF01926">
    <property type="entry name" value="MMR_HSR1"/>
    <property type="match status" value="1"/>
</dbReference>
<organism evidence="7 8">
    <name type="scientific">Clostridium neonatale</name>
    <dbReference type="NCBI Taxonomy" id="137838"/>
    <lineage>
        <taxon>Bacteria</taxon>
        <taxon>Bacillati</taxon>
        <taxon>Bacillota</taxon>
        <taxon>Clostridia</taxon>
        <taxon>Eubacteriales</taxon>
        <taxon>Clostridiaceae</taxon>
        <taxon>Clostridium</taxon>
    </lineage>
</organism>
<dbReference type="InterPro" id="IPR006073">
    <property type="entry name" value="GTP-bd"/>
</dbReference>
<dbReference type="InterPro" id="IPR041606">
    <property type="entry name" value="HydF_dimer"/>
</dbReference>
<evidence type="ECO:0000259" key="3">
    <source>
        <dbReference type="Pfam" id="PF01926"/>
    </source>
</evidence>
<dbReference type="OrthoDB" id="9811338at2"/>
<dbReference type="Pfam" id="PF18128">
    <property type="entry name" value="HydF_dimer"/>
    <property type="match status" value="1"/>
</dbReference>
<accession>A0A653AX69</accession>
<keyword evidence="1" id="KW-0547">Nucleotide-binding</keyword>
<dbReference type="InterPro" id="IPR005225">
    <property type="entry name" value="Small_GTP-bd"/>
</dbReference>
<dbReference type="InterPro" id="IPR027417">
    <property type="entry name" value="P-loop_NTPase"/>
</dbReference>
<dbReference type="EMBL" id="CAKJVE010000004">
    <property type="protein sequence ID" value="CAG9704048.1"/>
    <property type="molecule type" value="Genomic_DNA"/>
</dbReference>
<name>A0A653AX69_9CLOT</name>
<feature type="domain" description="Hydrogen maturase F tetramerization" evidence="5">
    <location>
        <begin position="279"/>
        <end position="392"/>
    </location>
</feature>
<dbReference type="Pfam" id="PF18133">
    <property type="entry name" value="HydF_tetramer"/>
    <property type="match status" value="1"/>
</dbReference>
<dbReference type="RefSeq" id="WP_058293041.1">
    <property type="nucleotide sequence ID" value="NZ_CAKJVE010000004.1"/>
</dbReference>
<keyword evidence="7" id="KW-0378">Hydrolase</keyword>
<dbReference type="Gene3D" id="3.40.50.11410">
    <property type="match status" value="1"/>
</dbReference>
<evidence type="ECO:0000313" key="7">
    <source>
        <dbReference type="EMBL" id="VCT86115.1"/>
    </source>
</evidence>
<keyword evidence="2" id="KW-0342">GTP-binding</keyword>
<dbReference type="EC" id="3.6.-.-" evidence="7"/>
<evidence type="ECO:0000313" key="8">
    <source>
        <dbReference type="Proteomes" id="UP000431451"/>
    </source>
</evidence>
<dbReference type="GO" id="GO:0002098">
    <property type="term" value="P:tRNA wobble uridine modification"/>
    <property type="evidence" value="ECO:0007669"/>
    <property type="project" value="TreeGrafter"/>
</dbReference>
<dbReference type="PANTHER" id="PTHR42714:SF6">
    <property type="entry name" value="TRANSLATION INITIATION FACTOR IF-2"/>
    <property type="match status" value="1"/>
</dbReference>
<evidence type="ECO:0000256" key="2">
    <source>
        <dbReference type="ARBA" id="ARBA00023134"/>
    </source>
</evidence>
<sequence length="396" mass="43829">MLTTPKANRLHISIFGKRNAGKSSLINALTNQPISVVSDTPGTTTDPVSKSMELLPLGPIVIIDTAGLDDEGELGTLRIEKTKEVMEKTDLAVLVFSAGDSNTNQEKEWFQDLKEKNIPVIGVINKIDIYESNLDLLKRDFDITFVEVSSTERKNISKLKEAIINNAPMDFEKTSILGDIVKPKDRVILVAPQDIQAPKGRLILPQVQIIRDILDHDALALTVKDSELEDILSSLNNEPDLIITDSQMFKEVNASIPTHLKLTSFSILMARHKGDLDLYIAGAKAINTLKPNDKILISEACTHHPLKGDIAREKLPKLLEKKCGGKLDIDVITGSNFPKDLSKYKLILQCGSCMFTRRQLLSRLEIIKSFNVPVTNFGVALAELNGILDRACNFLK</sequence>
<evidence type="ECO:0000259" key="5">
    <source>
        <dbReference type="Pfam" id="PF18133"/>
    </source>
</evidence>
<dbReference type="NCBIfam" id="TIGR00231">
    <property type="entry name" value="small_GTP"/>
    <property type="match status" value="1"/>
</dbReference>
<evidence type="ECO:0000313" key="6">
    <source>
        <dbReference type="EMBL" id="CAG9704048.1"/>
    </source>
</evidence>
<dbReference type="Proteomes" id="UP000789738">
    <property type="component" value="Unassembled WGS sequence"/>
</dbReference>
<dbReference type="EMBL" id="UWJD01000003">
    <property type="protein sequence ID" value="VCT86115.1"/>
    <property type="molecule type" value="Genomic_DNA"/>
</dbReference>
<proteinExistence type="predicted"/>
<dbReference type="GO" id="GO:0016787">
    <property type="term" value="F:hydrolase activity"/>
    <property type="evidence" value="ECO:0007669"/>
    <property type="project" value="UniProtKB-KW"/>
</dbReference>
<feature type="domain" description="Hydrogen maturase F dimerization" evidence="4">
    <location>
        <begin position="176"/>
        <end position="274"/>
    </location>
</feature>